<organism evidence="1 2">
    <name type="scientific">Hyalangium rubrum</name>
    <dbReference type="NCBI Taxonomy" id="3103134"/>
    <lineage>
        <taxon>Bacteria</taxon>
        <taxon>Pseudomonadati</taxon>
        <taxon>Myxococcota</taxon>
        <taxon>Myxococcia</taxon>
        <taxon>Myxococcales</taxon>
        <taxon>Cystobacterineae</taxon>
        <taxon>Archangiaceae</taxon>
        <taxon>Hyalangium</taxon>
    </lineage>
</organism>
<dbReference type="InterPro" id="IPR011990">
    <property type="entry name" value="TPR-like_helical_dom_sf"/>
</dbReference>
<protein>
    <submittedName>
        <fullName evidence="1">Uncharacterized protein</fullName>
    </submittedName>
</protein>
<name>A0ABU5HAQ9_9BACT</name>
<dbReference type="Proteomes" id="UP001291309">
    <property type="component" value="Unassembled WGS sequence"/>
</dbReference>
<proteinExistence type="predicted"/>
<accession>A0ABU5HAQ9</accession>
<dbReference type="EMBL" id="JAXIVS010000009">
    <property type="protein sequence ID" value="MDY7229949.1"/>
    <property type="molecule type" value="Genomic_DNA"/>
</dbReference>
<gene>
    <name evidence="1" type="ORF">SYV04_26385</name>
</gene>
<comment type="caution">
    <text evidence="1">The sequence shown here is derived from an EMBL/GenBank/DDBJ whole genome shotgun (WGS) entry which is preliminary data.</text>
</comment>
<dbReference type="Gene3D" id="1.25.40.10">
    <property type="entry name" value="Tetratricopeptide repeat domain"/>
    <property type="match status" value="1"/>
</dbReference>
<dbReference type="RefSeq" id="WP_321548667.1">
    <property type="nucleotide sequence ID" value="NZ_JAXIVS010000009.1"/>
</dbReference>
<evidence type="ECO:0000313" key="1">
    <source>
        <dbReference type="EMBL" id="MDY7229949.1"/>
    </source>
</evidence>
<keyword evidence="2" id="KW-1185">Reference proteome</keyword>
<reference evidence="1 2" key="1">
    <citation type="submission" date="2023-12" db="EMBL/GenBank/DDBJ databases">
        <title>the genome sequence of Hyalangium sp. s54d21.</title>
        <authorList>
            <person name="Zhang X."/>
        </authorList>
    </citation>
    <scope>NUCLEOTIDE SEQUENCE [LARGE SCALE GENOMIC DNA]</scope>
    <source>
        <strain evidence="2">s54d21</strain>
    </source>
</reference>
<evidence type="ECO:0000313" key="2">
    <source>
        <dbReference type="Proteomes" id="UP001291309"/>
    </source>
</evidence>
<sequence length="155" mass="16995">MLSEARSLEWGSPRQLQLLAELKACCPAFVPGLLVSSRAMLWGKEGVQDPATFFDEVEQVLRHALEASGRETGALIGMARFMSVVRDSPQAAEPLYREAVSKALEGLEEAWAGLIETLGELEKTEEAARTAELARKVFPQSEQLSEASKYAKLSE</sequence>